<reference evidence="4 5" key="1">
    <citation type="submission" date="2018-07" db="EMBL/GenBank/DDBJ databases">
        <title>High-quality-draft genome sequence of Gaiella occulta.</title>
        <authorList>
            <person name="Severino R."/>
            <person name="Froufe H.J.C."/>
            <person name="Rainey F.A."/>
            <person name="Barroso C."/>
            <person name="Albuquerque L."/>
            <person name="Lobo-Da-Cunha A."/>
            <person name="Da Costa M.S."/>
            <person name="Egas C."/>
        </authorList>
    </citation>
    <scope>NUCLEOTIDE SEQUENCE [LARGE SCALE GENOMIC DNA]</scope>
    <source>
        <strain evidence="4 5">F2-233</strain>
    </source>
</reference>
<dbReference type="PANTHER" id="PTHR43877">
    <property type="entry name" value="AMINOALKYLPHOSPHONATE N-ACETYLTRANSFERASE-RELATED-RELATED"/>
    <property type="match status" value="1"/>
</dbReference>
<comment type="caution">
    <text evidence="4">The sequence shown here is derived from an EMBL/GenBank/DDBJ whole genome shotgun (WGS) entry which is preliminary data.</text>
</comment>
<gene>
    <name evidence="4" type="ORF">Gocc_2970</name>
</gene>
<name>A0A7M2YUF1_9ACTN</name>
<evidence type="ECO:0000313" key="4">
    <source>
        <dbReference type="EMBL" id="RDI73370.1"/>
    </source>
</evidence>
<evidence type="ECO:0000259" key="3">
    <source>
        <dbReference type="PROSITE" id="PS51186"/>
    </source>
</evidence>
<keyword evidence="5" id="KW-1185">Reference proteome</keyword>
<dbReference type="InterPro" id="IPR000182">
    <property type="entry name" value="GNAT_dom"/>
</dbReference>
<dbReference type="GO" id="GO:0016747">
    <property type="term" value="F:acyltransferase activity, transferring groups other than amino-acyl groups"/>
    <property type="evidence" value="ECO:0007669"/>
    <property type="project" value="InterPro"/>
</dbReference>
<evidence type="ECO:0000256" key="2">
    <source>
        <dbReference type="ARBA" id="ARBA00023315"/>
    </source>
</evidence>
<reference evidence="5" key="2">
    <citation type="journal article" date="2019" name="MicrobiologyOpen">
        <title>High-quality draft genome sequence of Gaiella occulta isolated from a 150 meter deep mineral water borehole and comparison with the genome sequences of other deep-branching lineages of the phylum Actinobacteria.</title>
        <authorList>
            <person name="Severino R."/>
            <person name="Froufe H.J.C."/>
            <person name="Barroso C."/>
            <person name="Albuquerque L."/>
            <person name="Lobo-da-Cunha A."/>
            <person name="da Costa M.S."/>
            <person name="Egas C."/>
        </authorList>
    </citation>
    <scope>NUCLEOTIDE SEQUENCE [LARGE SCALE GENOMIC DNA]</scope>
    <source>
        <strain evidence="5">F2-233</strain>
    </source>
</reference>
<sequence>MGGVVVRRGGAQDVRFLRDMLHHAYYWKERRPDAGGPGPVQLYVKAWGRKGDTAVIAVVDGFPVGAAWYRLFRAGAPGYGFVDEHTPELAIAVVPSARGKGVGSALLASLLERARADGFAGISLSVDRLNEGAITLYRQHGFEPVEERGDSLTMLARLA</sequence>
<proteinExistence type="predicted"/>
<keyword evidence="2" id="KW-0012">Acyltransferase</keyword>
<organism evidence="4 5">
    <name type="scientific">Gaiella occulta</name>
    <dbReference type="NCBI Taxonomy" id="1002870"/>
    <lineage>
        <taxon>Bacteria</taxon>
        <taxon>Bacillati</taxon>
        <taxon>Actinomycetota</taxon>
        <taxon>Thermoleophilia</taxon>
        <taxon>Gaiellales</taxon>
        <taxon>Gaiellaceae</taxon>
        <taxon>Gaiella</taxon>
    </lineage>
</organism>
<dbReference type="PROSITE" id="PS51186">
    <property type="entry name" value="GNAT"/>
    <property type="match status" value="1"/>
</dbReference>
<dbReference type="SUPFAM" id="SSF55729">
    <property type="entry name" value="Acyl-CoA N-acyltransferases (Nat)"/>
    <property type="match status" value="1"/>
</dbReference>
<dbReference type="OrthoDB" id="9799092at2"/>
<dbReference type="EMBL" id="QQZY01000010">
    <property type="protein sequence ID" value="RDI73370.1"/>
    <property type="molecule type" value="Genomic_DNA"/>
</dbReference>
<evidence type="ECO:0000256" key="1">
    <source>
        <dbReference type="ARBA" id="ARBA00022679"/>
    </source>
</evidence>
<evidence type="ECO:0000313" key="5">
    <source>
        <dbReference type="Proteomes" id="UP000254134"/>
    </source>
</evidence>
<dbReference type="Pfam" id="PF00583">
    <property type="entry name" value="Acetyltransf_1"/>
    <property type="match status" value="1"/>
</dbReference>
<dbReference type="InterPro" id="IPR050832">
    <property type="entry name" value="Bact_Acetyltransf"/>
</dbReference>
<dbReference type="AlphaFoldDB" id="A0A7M2YUF1"/>
<dbReference type="Proteomes" id="UP000254134">
    <property type="component" value="Unassembled WGS sequence"/>
</dbReference>
<keyword evidence="1 4" id="KW-0808">Transferase</keyword>
<accession>A0A7M2YUF1</accession>
<protein>
    <submittedName>
        <fullName evidence="4">Acetyltransferase</fullName>
    </submittedName>
</protein>
<dbReference type="RefSeq" id="WP_114797356.1">
    <property type="nucleotide sequence ID" value="NZ_QQZY01000010.1"/>
</dbReference>
<feature type="domain" description="N-acetyltransferase" evidence="3">
    <location>
        <begin position="4"/>
        <end position="159"/>
    </location>
</feature>
<dbReference type="InterPro" id="IPR016181">
    <property type="entry name" value="Acyl_CoA_acyltransferase"/>
</dbReference>
<dbReference type="CDD" id="cd04301">
    <property type="entry name" value="NAT_SF"/>
    <property type="match status" value="1"/>
</dbReference>
<dbReference type="Gene3D" id="3.40.630.30">
    <property type="match status" value="1"/>
</dbReference>
<dbReference type="PANTHER" id="PTHR43877:SF2">
    <property type="entry name" value="AMINOALKYLPHOSPHONATE N-ACETYLTRANSFERASE-RELATED"/>
    <property type="match status" value="1"/>
</dbReference>